<gene>
    <name evidence="2" type="ordered locus">Os12g0239300</name>
    <name evidence="2" type="ORF">OSNPB_120239300</name>
</gene>
<keyword evidence="3" id="KW-1185">Reference proteome</keyword>
<reference evidence="3" key="1">
    <citation type="journal article" date="2005" name="Nature">
        <title>The map-based sequence of the rice genome.</title>
        <authorList>
            <consortium name="International rice genome sequencing project (IRGSP)"/>
            <person name="Matsumoto T."/>
            <person name="Wu J."/>
            <person name="Kanamori H."/>
            <person name="Katayose Y."/>
            <person name="Fujisawa M."/>
            <person name="Namiki N."/>
            <person name="Mizuno H."/>
            <person name="Yamamoto K."/>
            <person name="Antonio B.A."/>
            <person name="Baba T."/>
            <person name="Sakata K."/>
            <person name="Nagamura Y."/>
            <person name="Aoki H."/>
            <person name="Arikawa K."/>
            <person name="Arita K."/>
            <person name="Bito T."/>
            <person name="Chiden Y."/>
            <person name="Fujitsuka N."/>
            <person name="Fukunaka R."/>
            <person name="Hamada M."/>
            <person name="Harada C."/>
            <person name="Hayashi A."/>
            <person name="Hijishita S."/>
            <person name="Honda M."/>
            <person name="Hosokawa S."/>
            <person name="Ichikawa Y."/>
            <person name="Idonuma A."/>
            <person name="Iijima M."/>
            <person name="Ikeda M."/>
            <person name="Ikeno M."/>
            <person name="Ito K."/>
            <person name="Ito S."/>
            <person name="Ito T."/>
            <person name="Ito Y."/>
            <person name="Ito Y."/>
            <person name="Iwabuchi A."/>
            <person name="Kamiya K."/>
            <person name="Karasawa W."/>
            <person name="Kurita K."/>
            <person name="Katagiri S."/>
            <person name="Kikuta A."/>
            <person name="Kobayashi H."/>
            <person name="Kobayashi N."/>
            <person name="Machita K."/>
            <person name="Maehara T."/>
            <person name="Masukawa M."/>
            <person name="Mizubayashi T."/>
            <person name="Mukai Y."/>
            <person name="Nagasaki H."/>
            <person name="Nagata Y."/>
            <person name="Naito S."/>
            <person name="Nakashima M."/>
            <person name="Nakama Y."/>
            <person name="Nakamichi Y."/>
            <person name="Nakamura M."/>
            <person name="Meguro A."/>
            <person name="Negishi M."/>
            <person name="Ohta I."/>
            <person name="Ohta T."/>
            <person name="Okamoto M."/>
            <person name="Ono N."/>
            <person name="Saji S."/>
            <person name="Sakaguchi M."/>
            <person name="Sakai K."/>
            <person name="Shibata M."/>
            <person name="Shimokawa T."/>
            <person name="Song J."/>
            <person name="Takazaki Y."/>
            <person name="Terasawa K."/>
            <person name="Tsugane M."/>
            <person name="Tsuji K."/>
            <person name="Ueda S."/>
            <person name="Waki K."/>
            <person name="Yamagata H."/>
            <person name="Yamamoto M."/>
            <person name="Yamamoto S."/>
            <person name="Yamane H."/>
            <person name="Yoshiki S."/>
            <person name="Yoshihara R."/>
            <person name="Yukawa K."/>
            <person name="Zhong H."/>
            <person name="Yano M."/>
            <person name="Yuan Q."/>
            <person name="Ouyang S."/>
            <person name="Liu J."/>
            <person name="Jones K.M."/>
            <person name="Gansberger K."/>
            <person name="Moffat K."/>
            <person name="Hill J."/>
            <person name="Bera J."/>
            <person name="Fadrosh D."/>
            <person name="Jin S."/>
            <person name="Johri S."/>
            <person name="Kim M."/>
            <person name="Overton L."/>
            <person name="Reardon M."/>
            <person name="Tsitrin T."/>
            <person name="Vuong H."/>
            <person name="Weaver B."/>
            <person name="Ciecko A."/>
            <person name="Tallon L."/>
            <person name="Jackson J."/>
            <person name="Pai G."/>
            <person name="Aken S.V."/>
            <person name="Utterback T."/>
            <person name="Reidmuller S."/>
            <person name="Feldblyum T."/>
            <person name="Hsiao J."/>
            <person name="Zismann V."/>
            <person name="Iobst S."/>
            <person name="de Vazeille A.R."/>
            <person name="Buell C.R."/>
            <person name="Ying K."/>
            <person name="Li Y."/>
            <person name="Lu T."/>
            <person name="Huang Y."/>
            <person name="Zhao Q."/>
            <person name="Feng Q."/>
            <person name="Zhang L."/>
            <person name="Zhu J."/>
            <person name="Weng Q."/>
            <person name="Mu J."/>
            <person name="Lu Y."/>
            <person name="Fan D."/>
            <person name="Liu Y."/>
            <person name="Guan J."/>
            <person name="Zhang Y."/>
            <person name="Yu S."/>
            <person name="Liu X."/>
            <person name="Zhang Y."/>
            <person name="Hong G."/>
            <person name="Han B."/>
            <person name="Choisne N."/>
            <person name="Demange N."/>
            <person name="Orjeda G."/>
            <person name="Samain S."/>
            <person name="Cattolico L."/>
            <person name="Pelletier E."/>
            <person name="Couloux A."/>
            <person name="Segurens B."/>
            <person name="Wincker P."/>
            <person name="D'Hont A."/>
            <person name="Scarpelli C."/>
            <person name="Weissenbach J."/>
            <person name="Salanoubat M."/>
            <person name="Quetier F."/>
            <person name="Yu Y."/>
            <person name="Kim H.R."/>
            <person name="Rambo T."/>
            <person name="Currie J."/>
            <person name="Collura K."/>
            <person name="Luo M."/>
            <person name="Yang T."/>
            <person name="Ammiraju J.S.S."/>
            <person name="Engler F."/>
            <person name="Soderlund C."/>
            <person name="Wing R.A."/>
            <person name="Palmer L.E."/>
            <person name="de la Bastide M."/>
            <person name="Spiegel L."/>
            <person name="Nascimento L."/>
            <person name="Zutavern T."/>
            <person name="O'Shaughnessy A."/>
            <person name="Dike S."/>
            <person name="Dedhia N."/>
            <person name="Preston R."/>
            <person name="Balija V."/>
            <person name="McCombie W.R."/>
            <person name="Chow T."/>
            <person name="Chen H."/>
            <person name="Chung M."/>
            <person name="Chen C."/>
            <person name="Shaw J."/>
            <person name="Wu H."/>
            <person name="Hsiao K."/>
            <person name="Chao Y."/>
            <person name="Chu M."/>
            <person name="Cheng C."/>
            <person name="Hour A."/>
            <person name="Lee P."/>
            <person name="Lin S."/>
            <person name="Lin Y."/>
            <person name="Liou J."/>
            <person name="Liu S."/>
            <person name="Hsing Y."/>
            <person name="Raghuvanshi S."/>
            <person name="Mohanty A."/>
            <person name="Bharti A.K."/>
            <person name="Gaur A."/>
            <person name="Gupta V."/>
            <person name="Kumar D."/>
            <person name="Ravi V."/>
            <person name="Vij S."/>
            <person name="Kapur A."/>
            <person name="Khurana P."/>
            <person name="Khurana P."/>
            <person name="Khurana J.P."/>
            <person name="Tyagi A.K."/>
            <person name="Gaikwad K."/>
            <person name="Singh A."/>
            <person name="Dalal V."/>
            <person name="Srivastava S."/>
            <person name="Dixit A."/>
            <person name="Pal A.K."/>
            <person name="Ghazi I.A."/>
            <person name="Yadav M."/>
            <person name="Pandit A."/>
            <person name="Bhargava A."/>
            <person name="Sureshbabu K."/>
            <person name="Batra K."/>
            <person name="Sharma T.R."/>
            <person name="Mohapatra T."/>
            <person name="Singh N.K."/>
            <person name="Messing J."/>
            <person name="Nelson A.B."/>
            <person name="Fuks G."/>
            <person name="Kavchok S."/>
            <person name="Keizer G."/>
            <person name="Linton E."/>
            <person name="Llaca V."/>
            <person name="Song R."/>
            <person name="Tanyolac B."/>
            <person name="Young S."/>
            <person name="Ho-Il K."/>
            <person name="Hahn J.H."/>
            <person name="Sangsakoo G."/>
            <person name="Vanavichit A."/>
            <person name="de Mattos Luiz.A.T."/>
            <person name="Zimmer P.D."/>
            <person name="Malone G."/>
            <person name="Dellagostin O."/>
            <person name="de Oliveira A.C."/>
            <person name="Bevan M."/>
            <person name="Bancroft I."/>
            <person name="Minx P."/>
            <person name="Cordum H."/>
            <person name="Wilson R."/>
            <person name="Cheng Z."/>
            <person name="Jin W."/>
            <person name="Jiang J."/>
            <person name="Leong S.A."/>
            <person name="Iwama H."/>
            <person name="Gojobori T."/>
            <person name="Itoh T."/>
            <person name="Niimura Y."/>
            <person name="Fujii Y."/>
            <person name="Habara T."/>
            <person name="Sakai H."/>
            <person name="Sato Y."/>
            <person name="Wilson G."/>
            <person name="Kumar K."/>
            <person name="McCouch S."/>
            <person name="Juretic N."/>
            <person name="Hoen D."/>
            <person name="Wright S."/>
            <person name="Bruskiewich R."/>
            <person name="Bureau T."/>
            <person name="Miyao A."/>
            <person name="Hirochika H."/>
            <person name="Nishikawa T."/>
            <person name="Kadowaki K."/>
            <person name="Sugiura M."/>
            <person name="Burr B."/>
            <person name="Sasaki T."/>
        </authorList>
    </citation>
    <scope>NUCLEOTIDE SEQUENCE [LARGE SCALE GENOMIC DNA]</scope>
    <source>
        <strain evidence="3">cv. Nipponbare</strain>
    </source>
</reference>
<reference evidence="2 3" key="2">
    <citation type="journal article" date="2013" name="Plant Cell Physiol.">
        <title>Rice Annotation Project Database (RAP-DB): an integrative and interactive database for rice genomics.</title>
        <authorList>
            <person name="Sakai H."/>
            <person name="Lee S.S."/>
            <person name="Tanaka T."/>
            <person name="Numa H."/>
            <person name="Kim J."/>
            <person name="Kawahara Y."/>
            <person name="Wakimoto H."/>
            <person name="Yang C.C."/>
            <person name="Iwamoto M."/>
            <person name="Abe T."/>
            <person name="Yamada Y."/>
            <person name="Muto A."/>
            <person name="Inokuchi H."/>
            <person name="Ikemura T."/>
            <person name="Matsumoto T."/>
            <person name="Sasaki T."/>
            <person name="Itoh T."/>
        </authorList>
    </citation>
    <scope>NUCLEOTIDE SEQUENCE [LARGE SCALE GENOMIC DNA]</scope>
    <source>
        <strain evidence="3">cv. Nipponbare</strain>
    </source>
</reference>
<keyword evidence="1" id="KW-0812">Transmembrane</keyword>
<dbReference type="ExpressionAtlas" id="A0A0P0Y8H2">
    <property type="expression patterns" value="baseline and differential"/>
</dbReference>
<name>A0A0P0Y8H2_ORYSJ</name>
<evidence type="ECO:0000256" key="1">
    <source>
        <dbReference type="SAM" id="Phobius"/>
    </source>
</evidence>
<keyword evidence="1" id="KW-1133">Transmembrane helix</keyword>
<feature type="transmembrane region" description="Helical" evidence="1">
    <location>
        <begin position="31"/>
        <end position="51"/>
    </location>
</feature>
<reference evidence="2 3" key="3">
    <citation type="journal article" date="2013" name="Rice">
        <title>Improvement of the Oryza sativa Nipponbare reference genome using next generation sequence and optical map data.</title>
        <authorList>
            <person name="Kawahara Y."/>
            <person name="de la Bastide M."/>
            <person name="Hamilton J.P."/>
            <person name="Kanamori H."/>
            <person name="McCombie W.R."/>
            <person name="Ouyang S."/>
            <person name="Schwartz D.C."/>
            <person name="Tanaka T."/>
            <person name="Wu J."/>
            <person name="Zhou S."/>
            <person name="Childs K.L."/>
            <person name="Davidson R.M."/>
            <person name="Lin H."/>
            <person name="Quesada-Ocampo L."/>
            <person name="Vaillancourt B."/>
            <person name="Sakai H."/>
            <person name="Lee S.S."/>
            <person name="Kim J."/>
            <person name="Numa H."/>
            <person name="Itoh T."/>
            <person name="Buell C.R."/>
            <person name="Matsumoto T."/>
        </authorList>
    </citation>
    <scope>NUCLEOTIDE SEQUENCE [LARGE SCALE GENOMIC DNA]</scope>
    <source>
        <strain evidence="3">cv. Nipponbare</strain>
    </source>
</reference>
<keyword evidence="1" id="KW-0472">Membrane</keyword>
<feature type="non-terminal residue" evidence="2">
    <location>
        <position position="1"/>
    </location>
</feature>
<organism evidence="2 3">
    <name type="scientific">Oryza sativa subsp. japonica</name>
    <name type="common">Rice</name>
    <dbReference type="NCBI Taxonomy" id="39947"/>
    <lineage>
        <taxon>Eukaryota</taxon>
        <taxon>Viridiplantae</taxon>
        <taxon>Streptophyta</taxon>
        <taxon>Embryophyta</taxon>
        <taxon>Tracheophyta</taxon>
        <taxon>Spermatophyta</taxon>
        <taxon>Magnoliopsida</taxon>
        <taxon>Liliopsida</taxon>
        <taxon>Poales</taxon>
        <taxon>Poaceae</taxon>
        <taxon>BOP clade</taxon>
        <taxon>Oryzoideae</taxon>
        <taxon>Oryzeae</taxon>
        <taxon>Oryzinae</taxon>
        <taxon>Oryza</taxon>
        <taxon>Oryza sativa</taxon>
    </lineage>
</organism>
<feature type="non-terminal residue" evidence="2">
    <location>
        <position position="71"/>
    </location>
</feature>
<evidence type="ECO:0000313" key="3">
    <source>
        <dbReference type="Proteomes" id="UP000059680"/>
    </source>
</evidence>
<protein>
    <submittedName>
        <fullName evidence="2">Os12g0239300 protein</fullName>
    </submittedName>
</protein>
<evidence type="ECO:0000313" key="2">
    <source>
        <dbReference type="EMBL" id="BAT16495.1"/>
    </source>
</evidence>
<sequence length="71" mass="7654">VISSAFLCRSSGDQSCLAAAGPVLAFSRSCVLALSVCGWWYIFSFFLVMTLQGYSPVIFSCSINRIVSCES</sequence>
<dbReference type="AlphaFoldDB" id="A0A0P0Y8H2"/>
<dbReference type="EMBL" id="AP014968">
    <property type="protein sequence ID" value="BAT16495.1"/>
    <property type="molecule type" value="Genomic_DNA"/>
</dbReference>
<dbReference type="Proteomes" id="UP000059680">
    <property type="component" value="Chromosome 12"/>
</dbReference>
<proteinExistence type="predicted"/>
<dbReference type="Gramene" id="Os12t0239300-01">
    <property type="protein sequence ID" value="Os12t0239300-01"/>
    <property type="gene ID" value="Os12g0239300"/>
</dbReference>
<accession>A0A0P0Y8H2</accession>